<keyword evidence="1" id="KW-0472">Membrane</keyword>
<dbReference type="AlphaFoldDB" id="A0A2N0VKR8"/>
<organism evidence="2 3">
    <name type="scientific">Rhodohalobacter barkolensis</name>
    <dbReference type="NCBI Taxonomy" id="2053187"/>
    <lineage>
        <taxon>Bacteria</taxon>
        <taxon>Pseudomonadati</taxon>
        <taxon>Balneolota</taxon>
        <taxon>Balneolia</taxon>
        <taxon>Balneolales</taxon>
        <taxon>Balneolaceae</taxon>
        <taxon>Rhodohalobacter</taxon>
    </lineage>
</organism>
<feature type="transmembrane region" description="Helical" evidence="1">
    <location>
        <begin position="7"/>
        <end position="28"/>
    </location>
</feature>
<keyword evidence="1" id="KW-0812">Transmembrane</keyword>
<reference evidence="2 3" key="1">
    <citation type="submission" date="2017-11" db="EMBL/GenBank/DDBJ databases">
        <title>Rhodohalobacter 15182 sp. nov., isolated from a salt lake.</title>
        <authorList>
            <person name="Han S."/>
        </authorList>
    </citation>
    <scope>NUCLEOTIDE SEQUENCE [LARGE SCALE GENOMIC DNA]</scope>
    <source>
        <strain evidence="2 3">15182</strain>
    </source>
</reference>
<evidence type="ECO:0000313" key="3">
    <source>
        <dbReference type="Proteomes" id="UP000233398"/>
    </source>
</evidence>
<dbReference type="EMBL" id="PISP01000001">
    <property type="protein sequence ID" value="PKD44770.1"/>
    <property type="molecule type" value="Genomic_DNA"/>
</dbReference>
<evidence type="ECO:0000256" key="1">
    <source>
        <dbReference type="SAM" id="Phobius"/>
    </source>
</evidence>
<dbReference type="OrthoDB" id="1524267at2"/>
<protein>
    <recommendedName>
        <fullName evidence="4">Thioredoxin domain-containing protein</fullName>
    </recommendedName>
</protein>
<keyword evidence="1" id="KW-1133">Transmembrane helix</keyword>
<proteinExistence type="predicted"/>
<dbReference type="SUPFAM" id="SSF52833">
    <property type="entry name" value="Thioredoxin-like"/>
    <property type="match status" value="1"/>
</dbReference>
<sequence>MRLDPKYFNLFIAICALLTLIVIVYGTISYSNNQEADFRKSLSEARLDTLSFVTYSAERDTLHITDIKGTPAVIHFWSTWSDKSIDVHQFLESYHREYSNLTVVAAAVRDSDELIRNYIDSVDNNFIYVEGTSFFQSLLVPGMPSQILLDEDGKFFDSQVGDDTTALKDKLDRLNDEQ</sequence>
<gene>
    <name evidence="2" type="ORF">CWD77_04720</name>
</gene>
<dbReference type="Gene3D" id="3.40.30.10">
    <property type="entry name" value="Glutaredoxin"/>
    <property type="match status" value="1"/>
</dbReference>
<keyword evidence="3" id="KW-1185">Reference proteome</keyword>
<dbReference type="InterPro" id="IPR036249">
    <property type="entry name" value="Thioredoxin-like_sf"/>
</dbReference>
<accession>A0A2N0VKR8</accession>
<dbReference type="Proteomes" id="UP000233398">
    <property type="component" value="Unassembled WGS sequence"/>
</dbReference>
<dbReference type="RefSeq" id="WP_101072058.1">
    <property type="nucleotide sequence ID" value="NZ_PISP01000001.1"/>
</dbReference>
<comment type="caution">
    <text evidence="2">The sequence shown here is derived from an EMBL/GenBank/DDBJ whole genome shotgun (WGS) entry which is preliminary data.</text>
</comment>
<evidence type="ECO:0008006" key="4">
    <source>
        <dbReference type="Google" id="ProtNLM"/>
    </source>
</evidence>
<name>A0A2N0VKR8_9BACT</name>
<evidence type="ECO:0000313" key="2">
    <source>
        <dbReference type="EMBL" id="PKD44770.1"/>
    </source>
</evidence>